<evidence type="ECO:0000313" key="2">
    <source>
        <dbReference type="Proteomes" id="UP000294933"/>
    </source>
</evidence>
<dbReference type="Proteomes" id="UP000294933">
    <property type="component" value="Unassembled WGS sequence"/>
</dbReference>
<organism evidence="1 2">
    <name type="scientific">Rickenella mellea</name>
    <dbReference type="NCBI Taxonomy" id="50990"/>
    <lineage>
        <taxon>Eukaryota</taxon>
        <taxon>Fungi</taxon>
        <taxon>Dikarya</taxon>
        <taxon>Basidiomycota</taxon>
        <taxon>Agaricomycotina</taxon>
        <taxon>Agaricomycetes</taxon>
        <taxon>Hymenochaetales</taxon>
        <taxon>Rickenellaceae</taxon>
        <taxon>Rickenella</taxon>
    </lineage>
</organism>
<dbReference type="GO" id="GO:0006620">
    <property type="term" value="P:post-translational protein targeting to endoplasmic reticulum membrane"/>
    <property type="evidence" value="ECO:0007669"/>
    <property type="project" value="TreeGrafter"/>
</dbReference>
<dbReference type="InterPro" id="IPR010371">
    <property type="entry name" value="YBR137W-like"/>
</dbReference>
<dbReference type="InterPro" id="IPR005624">
    <property type="entry name" value="PduO/GlcC-like"/>
</dbReference>
<dbReference type="Pfam" id="PF03928">
    <property type="entry name" value="HbpS-like"/>
    <property type="match status" value="1"/>
</dbReference>
<dbReference type="InterPro" id="IPR038084">
    <property type="entry name" value="PduO/GlcC-like_sf"/>
</dbReference>
<sequence>MFNGLHHTQASSSNAELATQTLTEENSYRFPSFNVEDAVALGLSIRKRFRSSSRYAKGKGLVLSIQTIAGHALFACTVGDLGGPSGMGDVSLDSWARLEGMINVVRRTGHSTFYIENGMFAVGKHQSDLGIRGDCNLNGGAFPIWLQNAPCCPIAVVAAYGGSAPDDHRLVVNSIRDYLKKMVQPPNGATESTVR</sequence>
<dbReference type="PANTHER" id="PTHR28255:SF1">
    <property type="entry name" value="UPF0303 PROTEIN YBR137W"/>
    <property type="match status" value="1"/>
</dbReference>
<dbReference type="AlphaFoldDB" id="A0A4R5XF71"/>
<name>A0A4R5XF71_9AGAM</name>
<dbReference type="VEuPathDB" id="FungiDB:BD410DRAFT_780248"/>
<dbReference type="SUPFAM" id="SSF143744">
    <property type="entry name" value="GlcG-like"/>
    <property type="match status" value="1"/>
</dbReference>
<dbReference type="PANTHER" id="PTHR28255">
    <property type="match status" value="1"/>
</dbReference>
<dbReference type="STRING" id="50990.A0A4R5XF71"/>
<dbReference type="Gene3D" id="3.30.450.150">
    <property type="entry name" value="Haem-degrading domain"/>
    <property type="match status" value="1"/>
</dbReference>
<protein>
    <submittedName>
        <fullName evidence="1">Uncharacterized protein</fullName>
    </submittedName>
</protein>
<reference evidence="1 2" key="1">
    <citation type="submission" date="2018-06" db="EMBL/GenBank/DDBJ databases">
        <title>A transcriptomic atlas of mushroom development highlights an independent origin of complex multicellularity.</title>
        <authorList>
            <consortium name="DOE Joint Genome Institute"/>
            <person name="Krizsan K."/>
            <person name="Almasi E."/>
            <person name="Merenyi Z."/>
            <person name="Sahu N."/>
            <person name="Viragh M."/>
            <person name="Koszo T."/>
            <person name="Mondo S."/>
            <person name="Kiss B."/>
            <person name="Balint B."/>
            <person name="Kues U."/>
            <person name="Barry K."/>
            <person name="Hegedus J.C."/>
            <person name="Henrissat B."/>
            <person name="Johnson J."/>
            <person name="Lipzen A."/>
            <person name="Ohm R."/>
            <person name="Nagy I."/>
            <person name="Pangilinan J."/>
            <person name="Yan J."/>
            <person name="Xiong Y."/>
            <person name="Grigoriev I.V."/>
            <person name="Hibbett D.S."/>
            <person name="Nagy L.G."/>
        </authorList>
    </citation>
    <scope>NUCLEOTIDE SEQUENCE [LARGE SCALE GENOMIC DNA]</scope>
    <source>
        <strain evidence="1 2">SZMC22713</strain>
    </source>
</reference>
<keyword evidence="2" id="KW-1185">Reference proteome</keyword>
<dbReference type="GO" id="GO:0072380">
    <property type="term" value="C:TRC complex"/>
    <property type="evidence" value="ECO:0007669"/>
    <property type="project" value="TreeGrafter"/>
</dbReference>
<dbReference type="OrthoDB" id="2209940at2759"/>
<gene>
    <name evidence="1" type="ORF">BD410DRAFT_780248</name>
</gene>
<proteinExistence type="predicted"/>
<accession>A0A4R5XF71</accession>
<dbReference type="EMBL" id="ML170156">
    <property type="protein sequence ID" value="TDL29761.1"/>
    <property type="molecule type" value="Genomic_DNA"/>
</dbReference>
<evidence type="ECO:0000313" key="1">
    <source>
        <dbReference type="EMBL" id="TDL29761.1"/>
    </source>
</evidence>